<dbReference type="AlphaFoldDB" id="A0A455T5P7"/>
<sequence>MPQTWLHFLSAVGGIILVDLALSGDNALIIGAATVGIPRQRRWTALAIGGGLAIFFRLTFTALASWLLQIPYLQAVGGLLVLSIAVRLFFNRASTEEQSKPTSAVSSISASDASRASQPLPEAASASPILSKASYLRRFLEHRLSPESTNFVLALLTIVVADVTMSLDNVIAIGAIAQGQLPVLIIGLLTSILLLLLGSALVAELLSHVPGLTLVASFILAWVASNLIINDPAIGFLQNHEIAVYVGAFVFVGIMALVAYVQQRHQRYLHSSSPPSR</sequence>
<comment type="subcellular location">
    <subcellularLocation>
        <location evidence="1">Membrane</location>
        <topology evidence="1">Multi-pass membrane protein</topology>
    </subcellularLocation>
</comment>
<reference evidence="7" key="1">
    <citation type="submission" date="2018-12" db="EMBL/GenBank/DDBJ databases">
        <title>Novel natural products biosynthetic potential of the class Ktedonobacteria.</title>
        <authorList>
            <person name="Zheng Y."/>
            <person name="Saitou A."/>
            <person name="Wang C.M."/>
            <person name="Toyoda A."/>
            <person name="Minakuchi Y."/>
            <person name="Sekiguchi Y."/>
            <person name="Ueda K."/>
            <person name="Takano H."/>
            <person name="Sakai Y."/>
            <person name="Yokota A."/>
            <person name="Yabe S."/>
        </authorList>
    </citation>
    <scope>NUCLEOTIDE SEQUENCE</scope>
    <source>
        <strain evidence="7">A3-2</strain>
    </source>
</reference>
<evidence type="ECO:0000256" key="6">
    <source>
        <dbReference type="SAM" id="Phobius"/>
    </source>
</evidence>
<dbReference type="EMBL" id="AP019377">
    <property type="protein sequence ID" value="BBH94571.1"/>
    <property type="molecule type" value="Genomic_DNA"/>
</dbReference>
<evidence type="ECO:0000256" key="1">
    <source>
        <dbReference type="ARBA" id="ARBA00004141"/>
    </source>
</evidence>
<evidence type="ECO:0000313" key="7">
    <source>
        <dbReference type="EMBL" id="BBH94571.1"/>
    </source>
</evidence>
<dbReference type="InterPro" id="IPR022301">
    <property type="entry name" value="Integral_membrane_YjbE"/>
</dbReference>
<evidence type="ECO:0000256" key="3">
    <source>
        <dbReference type="ARBA" id="ARBA00022692"/>
    </source>
</evidence>
<feature type="transmembrane region" description="Helical" evidence="6">
    <location>
        <begin position="183"/>
        <end position="202"/>
    </location>
</feature>
<comment type="similarity">
    <text evidence="2">Belongs to the TerC family.</text>
</comment>
<evidence type="ECO:0000256" key="4">
    <source>
        <dbReference type="ARBA" id="ARBA00022989"/>
    </source>
</evidence>
<keyword evidence="5 6" id="KW-0472">Membrane</keyword>
<feature type="transmembrane region" description="Helical" evidence="6">
    <location>
        <begin position="6"/>
        <end position="31"/>
    </location>
</feature>
<dbReference type="PANTHER" id="PTHR30238:SF4">
    <property type="entry name" value="SLL1022 PROTEIN"/>
    <property type="match status" value="1"/>
</dbReference>
<keyword evidence="4 6" id="KW-1133">Transmembrane helix</keyword>
<feature type="transmembrane region" description="Helical" evidence="6">
    <location>
        <begin position="72"/>
        <end position="90"/>
    </location>
</feature>
<feature type="transmembrane region" description="Helical" evidence="6">
    <location>
        <begin position="242"/>
        <end position="261"/>
    </location>
</feature>
<protein>
    <submittedName>
        <fullName evidence="7">Membrane protein</fullName>
    </submittedName>
</protein>
<name>A0A455T5P7_9CHLR</name>
<evidence type="ECO:0000256" key="5">
    <source>
        <dbReference type="ARBA" id="ARBA00023136"/>
    </source>
</evidence>
<proteinExistence type="inferred from homology"/>
<dbReference type="InterPro" id="IPR005496">
    <property type="entry name" value="Integral_membrane_TerC"/>
</dbReference>
<dbReference type="PANTHER" id="PTHR30238">
    <property type="entry name" value="MEMBRANE BOUND PREDICTED REDOX MODULATOR"/>
    <property type="match status" value="1"/>
</dbReference>
<feature type="transmembrane region" description="Helical" evidence="6">
    <location>
        <begin position="209"/>
        <end position="230"/>
    </location>
</feature>
<keyword evidence="3 6" id="KW-0812">Transmembrane</keyword>
<gene>
    <name evidence="7" type="ORF">KTA_27700</name>
</gene>
<feature type="transmembrane region" description="Helical" evidence="6">
    <location>
        <begin position="43"/>
        <end position="66"/>
    </location>
</feature>
<dbReference type="Pfam" id="PF03741">
    <property type="entry name" value="TerC"/>
    <property type="match status" value="1"/>
</dbReference>
<feature type="transmembrane region" description="Helical" evidence="6">
    <location>
        <begin position="151"/>
        <end position="177"/>
    </location>
</feature>
<dbReference type="NCBIfam" id="TIGR03717">
    <property type="entry name" value="R_switched_YjbE"/>
    <property type="match status" value="1"/>
</dbReference>
<dbReference type="GO" id="GO:0016020">
    <property type="term" value="C:membrane"/>
    <property type="evidence" value="ECO:0007669"/>
    <property type="project" value="UniProtKB-SubCell"/>
</dbReference>
<evidence type="ECO:0000256" key="2">
    <source>
        <dbReference type="ARBA" id="ARBA00007511"/>
    </source>
</evidence>
<accession>A0A455T5P7</accession>
<organism evidence="7">
    <name type="scientific">Thermogemmatispora argillosa</name>
    <dbReference type="NCBI Taxonomy" id="2045280"/>
    <lineage>
        <taxon>Bacteria</taxon>
        <taxon>Bacillati</taxon>
        <taxon>Chloroflexota</taxon>
        <taxon>Ktedonobacteria</taxon>
        <taxon>Thermogemmatisporales</taxon>
        <taxon>Thermogemmatisporaceae</taxon>
        <taxon>Thermogemmatispora</taxon>
    </lineage>
</organism>